<protein>
    <submittedName>
        <fullName evidence="1">Uncharacterized protein</fullName>
    </submittedName>
</protein>
<reference evidence="2" key="1">
    <citation type="journal article" date="2023" name="Front. Plant Sci.">
        <title>Chromosomal-level genome assembly of Melastoma candidum provides insights into trichome evolution.</title>
        <authorList>
            <person name="Zhong Y."/>
            <person name="Wu W."/>
            <person name="Sun C."/>
            <person name="Zou P."/>
            <person name="Liu Y."/>
            <person name="Dai S."/>
            <person name="Zhou R."/>
        </authorList>
    </citation>
    <scope>NUCLEOTIDE SEQUENCE [LARGE SCALE GENOMIC DNA]</scope>
</reference>
<accession>A0ACB9SIZ8</accession>
<dbReference type="EMBL" id="CM042880">
    <property type="protein sequence ID" value="KAI4389478.1"/>
    <property type="molecule type" value="Genomic_DNA"/>
</dbReference>
<evidence type="ECO:0000313" key="1">
    <source>
        <dbReference type="EMBL" id="KAI4389478.1"/>
    </source>
</evidence>
<organism evidence="1 2">
    <name type="scientific">Melastoma candidum</name>
    <dbReference type="NCBI Taxonomy" id="119954"/>
    <lineage>
        <taxon>Eukaryota</taxon>
        <taxon>Viridiplantae</taxon>
        <taxon>Streptophyta</taxon>
        <taxon>Embryophyta</taxon>
        <taxon>Tracheophyta</taxon>
        <taxon>Spermatophyta</taxon>
        <taxon>Magnoliopsida</taxon>
        <taxon>eudicotyledons</taxon>
        <taxon>Gunneridae</taxon>
        <taxon>Pentapetalae</taxon>
        <taxon>rosids</taxon>
        <taxon>malvids</taxon>
        <taxon>Myrtales</taxon>
        <taxon>Melastomataceae</taxon>
        <taxon>Melastomatoideae</taxon>
        <taxon>Melastomateae</taxon>
        <taxon>Melastoma</taxon>
    </lineage>
</organism>
<sequence length="428" mass="47868">MVGGLAGGGDPGHRRLHIAMFPWLATGHITPFFHLAKRLSRDYGHKVSFLSTPGNLRRLTKLPPALTSLITTVPIPFPETVHIPPHAESTADLPSIKQPLIKNAYDCLRPAVQSFLKSAKPDWIIYDFASPWLPPLAVELGIHHAFFCVFNAAILVFMGSPESLLDPPPSRRTLEGYTVAPEWVPFESDVVAFRPYEMKNFAKYHKSAEYTSDTSDAERWGITLRDCEVIAVRTCPGLEEEWCGLLQGLHRKPVFPIGLLPPELEEEEDDEKWEYIKGWLDKQVPKSVVYVALGTETALREEEARELAKGLDESGMQFLWVLRDPPEFTKKAVEMLPPEFMSKVEEEGKGLVYTGWAPQARILSHGAVGGFVTHCGMNSVIEGLSLGKALILLPMMNEQGNNARLLVSKKLGKRWRGTSRMVRSRPGR</sequence>
<name>A0ACB9SIZ8_9MYRT</name>
<gene>
    <name evidence="1" type="ORF">MLD38_001699</name>
</gene>
<keyword evidence="2" id="KW-1185">Reference proteome</keyword>
<dbReference type="Proteomes" id="UP001057402">
    <property type="component" value="Chromosome 1"/>
</dbReference>
<comment type="caution">
    <text evidence="1">The sequence shown here is derived from an EMBL/GenBank/DDBJ whole genome shotgun (WGS) entry which is preliminary data.</text>
</comment>
<proteinExistence type="predicted"/>
<evidence type="ECO:0000313" key="2">
    <source>
        <dbReference type="Proteomes" id="UP001057402"/>
    </source>
</evidence>